<keyword evidence="3 7" id="KW-0812">Transmembrane</keyword>
<evidence type="ECO:0000256" key="1">
    <source>
        <dbReference type="ARBA" id="ARBA00004141"/>
    </source>
</evidence>
<feature type="compositionally biased region" description="Basic residues" evidence="6">
    <location>
        <begin position="17"/>
        <end position="30"/>
    </location>
</feature>
<dbReference type="GO" id="GO:0008324">
    <property type="term" value="F:monoatomic cation transmembrane transporter activity"/>
    <property type="evidence" value="ECO:0007669"/>
    <property type="project" value="InterPro"/>
</dbReference>
<dbReference type="GO" id="GO:0006829">
    <property type="term" value="P:zinc ion transport"/>
    <property type="evidence" value="ECO:0007669"/>
    <property type="project" value="InterPro"/>
</dbReference>
<feature type="transmembrane region" description="Helical" evidence="7">
    <location>
        <begin position="96"/>
        <end position="115"/>
    </location>
</feature>
<evidence type="ECO:0000256" key="3">
    <source>
        <dbReference type="ARBA" id="ARBA00022692"/>
    </source>
</evidence>
<accession>A0A1G2DAX8</accession>
<dbReference type="InterPro" id="IPR040177">
    <property type="entry name" value="SLC30A9"/>
</dbReference>
<dbReference type="PANTHER" id="PTHR13414:SF9">
    <property type="entry name" value="PROTON-COUPLED ZINC ANTIPORTER SLC30A9, MITOCHONDRIAL"/>
    <property type="match status" value="1"/>
</dbReference>
<dbReference type="STRING" id="1798664.A3C93_02915"/>
<protein>
    <recommendedName>
        <fullName evidence="8">Cation efflux protein transmembrane domain-containing protein</fullName>
    </recommendedName>
</protein>
<keyword evidence="2" id="KW-0813">Transport</keyword>
<dbReference type="Proteomes" id="UP000178636">
    <property type="component" value="Unassembled WGS sequence"/>
</dbReference>
<dbReference type="Pfam" id="PF01545">
    <property type="entry name" value="Cation_efflux"/>
    <property type="match status" value="1"/>
</dbReference>
<evidence type="ECO:0000313" key="10">
    <source>
        <dbReference type="Proteomes" id="UP000178636"/>
    </source>
</evidence>
<feature type="transmembrane region" description="Helical" evidence="7">
    <location>
        <begin position="135"/>
        <end position="157"/>
    </location>
</feature>
<dbReference type="InterPro" id="IPR002524">
    <property type="entry name" value="Cation_efflux"/>
</dbReference>
<dbReference type="Gene3D" id="1.20.1510.10">
    <property type="entry name" value="Cation efflux protein transmembrane domain"/>
    <property type="match status" value="1"/>
</dbReference>
<dbReference type="PANTHER" id="PTHR13414">
    <property type="entry name" value="HUEL-CATION TRANSPORTER"/>
    <property type="match status" value="1"/>
</dbReference>
<dbReference type="NCBIfam" id="TIGR01297">
    <property type="entry name" value="CDF"/>
    <property type="match status" value="1"/>
</dbReference>
<comment type="subcellular location">
    <subcellularLocation>
        <location evidence="1">Membrane</location>
        <topology evidence="1">Multi-pass membrane protein</topology>
    </subcellularLocation>
</comment>
<dbReference type="SUPFAM" id="SSF161111">
    <property type="entry name" value="Cation efflux protein transmembrane domain-like"/>
    <property type="match status" value="1"/>
</dbReference>
<evidence type="ECO:0000256" key="2">
    <source>
        <dbReference type="ARBA" id="ARBA00022448"/>
    </source>
</evidence>
<feature type="transmembrane region" description="Helical" evidence="7">
    <location>
        <begin position="247"/>
        <end position="265"/>
    </location>
</feature>
<dbReference type="InterPro" id="IPR027469">
    <property type="entry name" value="Cation_efflux_TMD_sf"/>
</dbReference>
<comment type="caution">
    <text evidence="9">The sequence shown here is derived from an EMBL/GenBank/DDBJ whole genome shotgun (WGS) entry which is preliminary data.</text>
</comment>
<feature type="domain" description="Cation efflux protein transmembrane" evidence="8">
    <location>
        <begin position="67"/>
        <end position="273"/>
    </location>
</feature>
<keyword evidence="4 7" id="KW-1133">Transmembrane helix</keyword>
<feature type="transmembrane region" description="Helical" evidence="7">
    <location>
        <begin position="169"/>
        <end position="190"/>
    </location>
</feature>
<evidence type="ECO:0000256" key="5">
    <source>
        <dbReference type="ARBA" id="ARBA00023136"/>
    </source>
</evidence>
<feature type="transmembrane region" description="Helical" evidence="7">
    <location>
        <begin position="211"/>
        <end position="235"/>
    </location>
</feature>
<proteinExistence type="predicted"/>
<dbReference type="GO" id="GO:0006882">
    <property type="term" value="P:intracellular zinc ion homeostasis"/>
    <property type="evidence" value="ECO:0007669"/>
    <property type="project" value="TreeGrafter"/>
</dbReference>
<dbReference type="AlphaFoldDB" id="A0A1G2DAX8"/>
<keyword evidence="5 7" id="KW-0472">Membrane</keyword>
<feature type="region of interest" description="Disordered" evidence="6">
    <location>
        <begin position="1"/>
        <end position="30"/>
    </location>
</feature>
<evidence type="ECO:0000259" key="8">
    <source>
        <dbReference type="Pfam" id="PF01545"/>
    </source>
</evidence>
<evidence type="ECO:0000256" key="7">
    <source>
        <dbReference type="SAM" id="Phobius"/>
    </source>
</evidence>
<name>A0A1G2DAX8_9BACT</name>
<dbReference type="GO" id="GO:0016020">
    <property type="term" value="C:membrane"/>
    <property type="evidence" value="ECO:0007669"/>
    <property type="project" value="UniProtKB-SubCell"/>
</dbReference>
<organism evidence="9 10">
    <name type="scientific">Candidatus Lloydbacteria bacterium RIFCSPHIGHO2_02_FULL_54_17</name>
    <dbReference type="NCBI Taxonomy" id="1798664"/>
    <lineage>
        <taxon>Bacteria</taxon>
        <taxon>Candidatus Lloydiibacteriota</taxon>
    </lineage>
</organism>
<sequence>MKEKEAVTPQPPLKTKSPVRKRRGSALRKKRQAAADVLALSVERDHRTTTHVSPASSSTPKGLVPALFAISGNFLITIFKFIGYFVSNSSSLFSEAVHSLADTVNQALLLLGVLLSQKKATAEFAYGYGGERFLWALISACGIFFVGASVTISHGITSFNSHEVPELSVLTFAILLFALIIESFTLTKAIDELVPQHPGLSLREMLREGDPVTVAVVYEDGVAVLGVLIALLGTGLTAWTKNPRFDAVGSIAIGVSLAVIAVMLIRKNREYLLGKSIPAEKREEIIALLVAEPCIEKVIDFKSTVLDVGRYHLKCEVEWNGSALLHEIMGEEDLPEIYRIVSADYDEFKKYIAYTTNRVPRLIGRAIDNIEKKITSAFPEVEHIDIEIN</sequence>
<gene>
    <name evidence="9" type="ORF">A3C93_02915</name>
</gene>
<reference evidence="9 10" key="1">
    <citation type="journal article" date="2016" name="Nat. Commun.">
        <title>Thousands of microbial genomes shed light on interconnected biogeochemical processes in an aquifer system.</title>
        <authorList>
            <person name="Anantharaman K."/>
            <person name="Brown C.T."/>
            <person name="Hug L.A."/>
            <person name="Sharon I."/>
            <person name="Castelle C.J."/>
            <person name="Probst A.J."/>
            <person name="Thomas B.C."/>
            <person name="Singh A."/>
            <person name="Wilkins M.J."/>
            <person name="Karaoz U."/>
            <person name="Brodie E.L."/>
            <person name="Williams K.H."/>
            <person name="Hubbard S.S."/>
            <person name="Banfield J.F."/>
        </authorList>
    </citation>
    <scope>NUCLEOTIDE SEQUENCE [LARGE SCALE GENOMIC DNA]</scope>
</reference>
<evidence type="ECO:0000256" key="4">
    <source>
        <dbReference type="ARBA" id="ARBA00022989"/>
    </source>
</evidence>
<evidence type="ECO:0000256" key="6">
    <source>
        <dbReference type="SAM" id="MobiDB-lite"/>
    </source>
</evidence>
<evidence type="ECO:0000313" key="9">
    <source>
        <dbReference type="EMBL" id="OGZ10622.1"/>
    </source>
</evidence>
<dbReference type="InterPro" id="IPR058533">
    <property type="entry name" value="Cation_efflux_TM"/>
</dbReference>
<dbReference type="EMBL" id="MHLO01000049">
    <property type="protein sequence ID" value="OGZ10622.1"/>
    <property type="molecule type" value="Genomic_DNA"/>
</dbReference>
<feature type="transmembrane region" description="Helical" evidence="7">
    <location>
        <begin position="63"/>
        <end position="84"/>
    </location>
</feature>